<evidence type="ECO:0000313" key="1">
    <source>
        <dbReference type="EMBL" id="AKS41364.1"/>
    </source>
</evidence>
<organism evidence="1 2">
    <name type="scientific">Wenzhouxiangella marina</name>
    <dbReference type="NCBI Taxonomy" id="1579979"/>
    <lineage>
        <taxon>Bacteria</taxon>
        <taxon>Pseudomonadati</taxon>
        <taxon>Pseudomonadota</taxon>
        <taxon>Gammaproteobacteria</taxon>
        <taxon>Chromatiales</taxon>
        <taxon>Wenzhouxiangellaceae</taxon>
        <taxon>Wenzhouxiangella</taxon>
    </lineage>
</organism>
<keyword evidence="2" id="KW-1185">Reference proteome</keyword>
<evidence type="ECO:0000313" key="2">
    <source>
        <dbReference type="Proteomes" id="UP000066624"/>
    </source>
</evidence>
<protein>
    <submittedName>
        <fullName evidence="1">Uncharacterized protein</fullName>
    </submittedName>
</protein>
<dbReference type="EMBL" id="CP012154">
    <property type="protein sequence ID" value="AKS41364.1"/>
    <property type="molecule type" value="Genomic_DNA"/>
</dbReference>
<dbReference type="Proteomes" id="UP000066624">
    <property type="component" value="Chromosome"/>
</dbReference>
<reference evidence="1 2" key="1">
    <citation type="submission" date="2015-07" db="EMBL/GenBank/DDBJ databases">
        <authorList>
            <person name="Noorani M."/>
        </authorList>
    </citation>
    <scope>NUCLEOTIDE SEQUENCE [LARGE SCALE GENOMIC DNA]</scope>
    <source>
        <strain evidence="1 2">KCTC 42284</strain>
    </source>
</reference>
<dbReference type="Pfam" id="PF20112">
    <property type="entry name" value="DUF6502"/>
    <property type="match status" value="1"/>
</dbReference>
<dbReference type="AlphaFoldDB" id="A0A0K0XUH4"/>
<sequence>MPQNNAKAAQDMSWLVRVAERMLRPVARLLVGKLSATVAITILKEAYIAEATRKMRREQPGRRITKSALALWTGLDTRAISQLETRKRPEVMPAHELCPEAAVLHAWNTEARYRDRKTKQPKDLGVYGRGVSLQTLVSRVAGRNVTSTTVLDKLAQNGNLKLVPGDNVRLINPNYVPTTDEEQKMLEATADSIGRHMETVAHNMESDKAKGDWVQNEIGSARIPAEDLPELRKAMTSLLNEQGKAADKAIKQAQASGKRVSNQSVAVGYYYWEEEPED</sequence>
<dbReference type="KEGG" id="wma:WM2015_985"/>
<accession>A0A0K0XUH4</accession>
<gene>
    <name evidence="1" type="ORF">WM2015_985</name>
</gene>
<name>A0A0K0XUH4_9GAMM</name>
<dbReference type="InterPro" id="IPR045445">
    <property type="entry name" value="DUF6502"/>
</dbReference>
<proteinExistence type="predicted"/>